<protein>
    <recommendedName>
        <fullName evidence="1">site-specific DNA-methyltransferase (adenine-specific)</fullName>
        <ecNumber evidence="1">2.1.1.72</ecNumber>
    </recommendedName>
</protein>
<evidence type="ECO:0000256" key="5">
    <source>
        <dbReference type="ARBA" id="ARBA00022747"/>
    </source>
</evidence>
<evidence type="ECO:0000313" key="10">
    <source>
        <dbReference type="EMBL" id="GAA4355998.1"/>
    </source>
</evidence>
<gene>
    <name evidence="10" type="ORF">GCM10023185_19370</name>
</gene>
<feature type="domain" description="Type II methyltransferase M.TaqI-like" evidence="8">
    <location>
        <begin position="661"/>
        <end position="910"/>
    </location>
</feature>
<keyword evidence="4" id="KW-0949">S-adenosyl-L-methionine</keyword>
<dbReference type="Proteomes" id="UP001501153">
    <property type="component" value="Unassembled WGS sequence"/>
</dbReference>
<comment type="caution">
    <text evidence="10">The sequence shown here is derived from an EMBL/GenBank/DDBJ whole genome shotgun (WGS) entry which is preliminary data.</text>
</comment>
<comment type="catalytic activity">
    <reaction evidence="7">
        <text>a 2'-deoxyadenosine in DNA + S-adenosyl-L-methionine = an N(6)-methyl-2'-deoxyadenosine in DNA + S-adenosyl-L-homocysteine + H(+)</text>
        <dbReference type="Rhea" id="RHEA:15197"/>
        <dbReference type="Rhea" id="RHEA-COMP:12418"/>
        <dbReference type="Rhea" id="RHEA-COMP:12419"/>
        <dbReference type="ChEBI" id="CHEBI:15378"/>
        <dbReference type="ChEBI" id="CHEBI:57856"/>
        <dbReference type="ChEBI" id="CHEBI:59789"/>
        <dbReference type="ChEBI" id="CHEBI:90615"/>
        <dbReference type="ChEBI" id="CHEBI:90616"/>
        <dbReference type="EC" id="2.1.1.72"/>
    </reaction>
</comment>
<dbReference type="InterPro" id="IPR002052">
    <property type="entry name" value="DNA_methylase_N6_adenine_CS"/>
</dbReference>
<dbReference type="Pfam" id="PF12950">
    <property type="entry name" value="TaqI_C"/>
    <property type="match status" value="1"/>
</dbReference>
<keyword evidence="5" id="KW-0680">Restriction system</keyword>
<dbReference type="PRINTS" id="PR00507">
    <property type="entry name" value="N12N6MTFRASE"/>
</dbReference>
<dbReference type="EC" id="2.1.1.72" evidence="1"/>
<dbReference type="Pfam" id="PF07669">
    <property type="entry name" value="Eco57I"/>
    <property type="match status" value="1"/>
</dbReference>
<name>A0ABP8ICZ1_9BACT</name>
<accession>A0ABP8ICZ1</accession>
<evidence type="ECO:0000256" key="7">
    <source>
        <dbReference type="ARBA" id="ARBA00047942"/>
    </source>
</evidence>
<organism evidence="10 11">
    <name type="scientific">Hymenobacter saemangeumensis</name>
    <dbReference type="NCBI Taxonomy" id="1084522"/>
    <lineage>
        <taxon>Bacteria</taxon>
        <taxon>Pseudomonadati</taxon>
        <taxon>Bacteroidota</taxon>
        <taxon>Cytophagia</taxon>
        <taxon>Cytophagales</taxon>
        <taxon>Hymenobacteraceae</taxon>
        <taxon>Hymenobacter</taxon>
    </lineage>
</organism>
<dbReference type="PANTHER" id="PTHR33841">
    <property type="entry name" value="DNA METHYLTRANSFERASE YEEA-RELATED"/>
    <property type="match status" value="1"/>
</dbReference>
<evidence type="ECO:0000313" key="11">
    <source>
        <dbReference type="Proteomes" id="UP001501153"/>
    </source>
</evidence>
<dbReference type="InterPro" id="IPR029063">
    <property type="entry name" value="SAM-dependent_MTases_sf"/>
</dbReference>
<dbReference type="Gene3D" id="3.40.50.150">
    <property type="entry name" value="Vaccinia Virus protein VP39"/>
    <property type="match status" value="1"/>
</dbReference>
<dbReference type="InterPro" id="IPR050953">
    <property type="entry name" value="N4_N6_ade-DNA_methylase"/>
</dbReference>
<dbReference type="EMBL" id="BAABGZ010000018">
    <property type="protein sequence ID" value="GAA4355998.1"/>
    <property type="molecule type" value="Genomic_DNA"/>
</dbReference>
<dbReference type="PROSITE" id="PS00092">
    <property type="entry name" value="N6_MTASE"/>
    <property type="match status" value="1"/>
</dbReference>
<feature type="domain" description="TaqI-like C-terminal specificity" evidence="9">
    <location>
        <begin position="1030"/>
        <end position="1192"/>
    </location>
</feature>
<keyword evidence="6" id="KW-0238">DNA-binding</keyword>
<evidence type="ECO:0000259" key="9">
    <source>
        <dbReference type="Pfam" id="PF12950"/>
    </source>
</evidence>
<evidence type="ECO:0000256" key="2">
    <source>
        <dbReference type="ARBA" id="ARBA00022603"/>
    </source>
</evidence>
<dbReference type="RefSeq" id="WP_345235828.1">
    <property type="nucleotide sequence ID" value="NZ_BAABGZ010000018.1"/>
</dbReference>
<keyword evidence="3" id="KW-0808">Transferase</keyword>
<evidence type="ECO:0000259" key="8">
    <source>
        <dbReference type="Pfam" id="PF07669"/>
    </source>
</evidence>
<reference evidence="11" key="1">
    <citation type="journal article" date="2019" name="Int. J. Syst. Evol. Microbiol.">
        <title>The Global Catalogue of Microorganisms (GCM) 10K type strain sequencing project: providing services to taxonomists for standard genome sequencing and annotation.</title>
        <authorList>
            <consortium name="The Broad Institute Genomics Platform"/>
            <consortium name="The Broad Institute Genome Sequencing Center for Infectious Disease"/>
            <person name="Wu L."/>
            <person name="Ma J."/>
        </authorList>
    </citation>
    <scope>NUCLEOTIDE SEQUENCE [LARGE SCALE GENOMIC DNA]</scope>
    <source>
        <strain evidence="11">JCM 17923</strain>
    </source>
</reference>
<evidence type="ECO:0000256" key="3">
    <source>
        <dbReference type="ARBA" id="ARBA00022679"/>
    </source>
</evidence>
<dbReference type="PANTHER" id="PTHR33841:SF1">
    <property type="entry name" value="DNA METHYLTRANSFERASE A"/>
    <property type="match status" value="1"/>
</dbReference>
<evidence type="ECO:0000256" key="1">
    <source>
        <dbReference type="ARBA" id="ARBA00011900"/>
    </source>
</evidence>
<dbReference type="SUPFAM" id="SSF53335">
    <property type="entry name" value="S-adenosyl-L-methionine-dependent methyltransferases"/>
    <property type="match status" value="1"/>
</dbReference>
<proteinExistence type="predicted"/>
<dbReference type="InterPro" id="IPR025931">
    <property type="entry name" value="TaqI_C"/>
</dbReference>
<dbReference type="InterPro" id="IPR011639">
    <property type="entry name" value="MethylTrfase_TaqI-like_dom"/>
</dbReference>
<evidence type="ECO:0000256" key="4">
    <source>
        <dbReference type="ARBA" id="ARBA00022691"/>
    </source>
</evidence>
<evidence type="ECO:0000256" key="6">
    <source>
        <dbReference type="ARBA" id="ARBA00023125"/>
    </source>
</evidence>
<keyword evidence="11" id="KW-1185">Reference proteome</keyword>
<keyword evidence="2" id="KW-0489">Methyltransferase</keyword>
<sequence>MQLSYFLDTTLSLFEAGKQFFENELDLGLNALTAQPVPPRTFLKGYTDSTPALSKVRDAYFLGNLTDQALRENVARRRGEADLSQRVRYEDVRNPTDSQKYAGLLVFALELTATPTRTEVAELTRAFNRASYHLPVLLLLRYPALLAPHTARLALAASERGPYMQTWRAGEKVGKISILFDIDPDPEQLHAGHERLLEKLKVPGDIQTLEALSNYWNAVLNVQLLNKDFYRELSNWYFWAIRQVKTPAYDGDQGDDVRNATAMIRLITRLIFTWFLKEKHLVPDGLFEQDYVYGKLLKPATEDPHGSTYYKAVLQNLFFATLNTEMRDQDGQLNRVFRPEKRNDRNQNAAYGEAGFLRYESLFTTKGRALALELFNQIPFLNGGLFECLDPTPKAKEMRQLIDCFSDANQDKMSIPDELFFGSERVMNLAGEYGDMARKREKVRGLLRILKGYTFTITENTPLEEEVALDPELLGKVFENLLAAYNPETQTTARKQTGSFYTPREVVEYMVDESLLAYLRPHLPSADPDGAEKGLRDLLALPESKNPFDDATTTGLIEALDQMKLLDPACGSGAFPMGALQRLTHLLARLDPDNEKWQRRQIERATTTARADLDRVHALEDAKIRKDAEDAAKRRIKEIEETFNLNHFERDYARKLYLIENCLYGVDLQPIAVQITKLRCFIALLVEQKNTSAQTLRPGDNLGIRPLPNLETKFVAANTLLRLEASGGQQSAATERTLVLQAELRQVRHDYFTVRGRKQKIALKARDGAIRESLSRELQGSLNGPDAQRLATWDPYDLRAGADFFSPAWMLGVDNGFDVVIGNPPYVRQEKFTGMKAALQKHYPDTYTGTADLYVYFYDRALQALRPGGVLCFITSNKFYRAGYGNKLRALLTKSTTLLSLIDFGDAPVFDAIAYPTILLTQKAKPVANHTVKTLVWEPGPAVEQFPALFAEKSFYLPQQTLTADGWQFEEATTRNLLTKMRNAGKLLGDYVNGRYYRGILTGLNEAFVLDNEARRDLIKSDKRSSELIKPYLRGRDVKRWRVNDTGLWLITIPSSENAKHTWSGKTIEIAEQVFAKEYPAIATHLKAFRHQLMARSDQGNYYWELRSCGYWNAFEQHKIIIPAITKGASYALDSTGFISNDKTSICVADNPMYLLGLLNSRLLEWQIEQTAATKQGGFLEFKPMYVTQLPIAQAPKKQEQEIEKLVATILAAKAANSDANTVRMEQQIDEIVFELYGLTEEEKNLVSGK</sequence>